<dbReference type="GO" id="GO:0005730">
    <property type="term" value="C:nucleolus"/>
    <property type="evidence" value="ECO:0007669"/>
    <property type="project" value="TreeGrafter"/>
</dbReference>
<feature type="compositionally biased region" description="Acidic residues" evidence="3">
    <location>
        <begin position="332"/>
        <end position="342"/>
    </location>
</feature>
<feature type="compositionally biased region" description="Basic residues" evidence="3">
    <location>
        <begin position="380"/>
        <end position="392"/>
    </location>
</feature>
<sequence length="392" mass="42175">MQTAVRRPTPNGTHIPSGTKLSNAPPRPGDRKLQPPSSSSSVAKSNGSTSISNSNTGALNGSASAQDAAKKRLSYRELMKIAEGKMAPPVKEASPAPPTSTPAKPGGTPGATSKTPSSISRTAPSKSKPSSFSKPEARTPPKASSASGIWKSSPTRKIVSKVGSRSKKNLCKDEEVYRLNQNKRDTRSVEQTLEDTLKKKQAKSDVAANSSSRSSSTAPPARGTSNSKNGSTNARPASGSKPLSSPVGARPKSDSASTPRVQSPSSSSSARKHQPPSTNATVSPGAAIRRTTLSKREPTARDLEDPDYIQQNYSSVIQALFRRPGNKRRYDDFDDDEDDDMEATPADLFKEEARSARIARLEDEREARFEEEMEREAQRKRAAKKKRKMDED</sequence>
<feature type="compositionally biased region" description="Low complexity" evidence="3">
    <location>
        <begin position="255"/>
        <end position="269"/>
    </location>
</feature>
<dbReference type="GO" id="GO:0006360">
    <property type="term" value="P:transcription by RNA polymerase I"/>
    <property type="evidence" value="ECO:0007669"/>
    <property type="project" value="TreeGrafter"/>
</dbReference>
<dbReference type="GO" id="GO:0042393">
    <property type="term" value="F:histone binding"/>
    <property type="evidence" value="ECO:0007669"/>
    <property type="project" value="TreeGrafter"/>
</dbReference>
<feature type="compositionally biased region" description="Low complexity" evidence="3">
    <location>
        <begin position="37"/>
        <end position="57"/>
    </location>
</feature>
<dbReference type="PANTHER" id="PTHR22691">
    <property type="entry name" value="YEAST SPT2-RELATED"/>
    <property type="match status" value="1"/>
</dbReference>
<evidence type="ECO:0000313" key="6">
    <source>
        <dbReference type="Proteomes" id="UP000317494"/>
    </source>
</evidence>
<feature type="compositionally biased region" description="Basic and acidic residues" evidence="3">
    <location>
        <begin position="294"/>
        <end position="303"/>
    </location>
</feature>
<feature type="compositionally biased region" description="Basic and acidic residues" evidence="3">
    <location>
        <begin position="170"/>
        <end position="188"/>
    </location>
</feature>
<feature type="region of interest" description="Disordered" evidence="3">
    <location>
        <begin position="1"/>
        <end position="349"/>
    </location>
</feature>
<keyword evidence="6" id="KW-1185">Reference proteome</keyword>
<gene>
    <name evidence="5" type="ORF">SeLEV6574_g00787</name>
    <name evidence="4" type="ORF">SeMB42_g07650</name>
</gene>
<feature type="compositionally biased region" description="Polar residues" evidence="3">
    <location>
        <begin position="114"/>
        <end position="123"/>
    </location>
</feature>
<dbReference type="Proteomes" id="UP000320475">
    <property type="component" value="Unassembled WGS sequence"/>
</dbReference>
<comment type="similarity">
    <text evidence="1">Belongs to the SPT2 family.</text>
</comment>
<feature type="compositionally biased region" description="Low complexity" evidence="3">
    <location>
        <begin position="124"/>
        <end position="134"/>
    </location>
</feature>
<name>A0A507BZ07_9FUNG</name>
<evidence type="ECO:0000256" key="1">
    <source>
        <dbReference type="ARBA" id="ARBA00006461"/>
    </source>
</evidence>
<feature type="compositionally biased region" description="Low complexity" evidence="3">
    <location>
        <begin position="101"/>
        <end position="113"/>
    </location>
</feature>
<dbReference type="VEuPathDB" id="FungiDB:SeMB42_g07650"/>
<dbReference type="EMBL" id="QEAN01000582">
    <property type="protein sequence ID" value="TPX32099.1"/>
    <property type="molecule type" value="Genomic_DNA"/>
</dbReference>
<organism evidence="4 6">
    <name type="scientific">Synchytrium endobioticum</name>
    <dbReference type="NCBI Taxonomy" id="286115"/>
    <lineage>
        <taxon>Eukaryota</taxon>
        <taxon>Fungi</taxon>
        <taxon>Fungi incertae sedis</taxon>
        <taxon>Chytridiomycota</taxon>
        <taxon>Chytridiomycota incertae sedis</taxon>
        <taxon>Chytridiomycetes</taxon>
        <taxon>Synchytriales</taxon>
        <taxon>Synchytriaceae</taxon>
        <taxon>Synchytrium</taxon>
    </lineage>
</organism>
<accession>A0A507BZ07</accession>
<feature type="compositionally biased region" description="Basic and acidic residues" evidence="3">
    <location>
        <begin position="68"/>
        <end position="83"/>
    </location>
</feature>
<feature type="region of interest" description="Disordered" evidence="3">
    <location>
        <begin position="366"/>
        <end position="392"/>
    </location>
</feature>
<comment type="caution">
    <text evidence="4">The sequence shown here is derived from an EMBL/GenBank/DDBJ whole genome shotgun (WGS) entry which is preliminary data.</text>
</comment>
<feature type="compositionally biased region" description="Polar residues" evidence="3">
    <location>
        <begin position="142"/>
        <end position="155"/>
    </location>
</feature>
<dbReference type="GO" id="GO:0006334">
    <property type="term" value="P:nucleosome assembly"/>
    <property type="evidence" value="ECO:0007669"/>
    <property type="project" value="TreeGrafter"/>
</dbReference>
<protein>
    <submittedName>
        <fullName evidence="4">Uncharacterized protein</fullName>
    </submittedName>
</protein>
<dbReference type="EMBL" id="QEAM01000015">
    <property type="protein sequence ID" value="TPX50595.1"/>
    <property type="molecule type" value="Genomic_DNA"/>
</dbReference>
<dbReference type="GO" id="GO:0003677">
    <property type="term" value="F:DNA binding"/>
    <property type="evidence" value="ECO:0007669"/>
    <property type="project" value="TreeGrafter"/>
</dbReference>
<dbReference type="Proteomes" id="UP000317494">
    <property type="component" value="Unassembled WGS sequence"/>
</dbReference>
<proteinExistence type="inferred from homology"/>
<dbReference type="STRING" id="286115.A0A507BZ07"/>
<dbReference type="Pfam" id="PF08243">
    <property type="entry name" value="SPT2"/>
    <property type="match status" value="1"/>
</dbReference>
<evidence type="ECO:0000313" key="5">
    <source>
        <dbReference type="EMBL" id="TPX50595.1"/>
    </source>
</evidence>
<evidence type="ECO:0000313" key="4">
    <source>
        <dbReference type="EMBL" id="TPX32099.1"/>
    </source>
</evidence>
<evidence type="ECO:0000313" key="7">
    <source>
        <dbReference type="Proteomes" id="UP000320475"/>
    </source>
</evidence>
<reference evidence="6 7" key="1">
    <citation type="journal article" date="2019" name="Sci. Rep.">
        <title>Comparative genomics of chytrid fungi reveal insights into the obligate biotrophic and pathogenic lifestyle of Synchytrium endobioticum.</title>
        <authorList>
            <person name="van de Vossenberg B.T.L.H."/>
            <person name="Warris S."/>
            <person name="Nguyen H.D.T."/>
            <person name="van Gent-Pelzer M.P.E."/>
            <person name="Joly D.L."/>
            <person name="van de Geest H.C."/>
            <person name="Bonants P.J.M."/>
            <person name="Smith D.S."/>
            <person name="Levesque C.A."/>
            <person name="van der Lee T.A.J."/>
        </authorList>
    </citation>
    <scope>NUCLEOTIDE SEQUENCE [LARGE SCALE GENOMIC DNA]</scope>
    <source>
        <strain evidence="5 7">LEV6574</strain>
        <strain evidence="4 6">MB42</strain>
    </source>
</reference>
<feature type="compositionally biased region" description="Polar residues" evidence="3">
    <location>
        <begin position="223"/>
        <end position="235"/>
    </location>
</feature>
<keyword evidence="2" id="KW-0175">Coiled coil</keyword>
<feature type="compositionally biased region" description="Basic and acidic residues" evidence="3">
    <location>
        <begin position="366"/>
        <end position="379"/>
    </location>
</feature>
<evidence type="ECO:0000256" key="2">
    <source>
        <dbReference type="ARBA" id="ARBA00023054"/>
    </source>
</evidence>
<feature type="compositionally biased region" description="Polar residues" evidence="3">
    <location>
        <begin position="10"/>
        <end position="22"/>
    </location>
</feature>
<dbReference type="PANTHER" id="PTHR22691:SF8">
    <property type="entry name" value="PROTEIN SPT2 HOMOLOG"/>
    <property type="match status" value="1"/>
</dbReference>
<dbReference type="AlphaFoldDB" id="A0A507BZ07"/>
<dbReference type="SMART" id="SM00784">
    <property type="entry name" value="SPT2"/>
    <property type="match status" value="1"/>
</dbReference>
<evidence type="ECO:0000256" key="3">
    <source>
        <dbReference type="SAM" id="MobiDB-lite"/>
    </source>
</evidence>
<dbReference type="InterPro" id="IPR013256">
    <property type="entry name" value="Chromatin_SPT2"/>
</dbReference>